<dbReference type="InterPro" id="IPR051167">
    <property type="entry name" value="Prolyl_oligopep/macrocyclase"/>
</dbReference>
<dbReference type="OrthoDB" id="9801421at2"/>
<reference evidence="8" key="1">
    <citation type="submission" date="2016-10" db="EMBL/GenBank/DDBJ databases">
        <authorList>
            <person name="Varghese N."/>
            <person name="Submissions S."/>
        </authorList>
    </citation>
    <scope>NUCLEOTIDE SEQUENCE [LARGE SCALE GENOMIC DNA]</scope>
    <source>
        <strain evidence="8">CGMCC 1.10658</strain>
    </source>
</reference>
<dbReference type="InterPro" id="IPR029058">
    <property type="entry name" value="AB_hydrolase_fold"/>
</dbReference>
<keyword evidence="8" id="KW-1185">Reference proteome</keyword>
<evidence type="ECO:0000313" key="7">
    <source>
        <dbReference type="EMBL" id="SDJ64789.1"/>
    </source>
</evidence>
<keyword evidence="1" id="KW-0645">Protease</keyword>
<dbReference type="Gene3D" id="3.40.50.1820">
    <property type="entry name" value="alpha/beta hydrolase"/>
    <property type="match status" value="1"/>
</dbReference>
<dbReference type="GO" id="GO:0006508">
    <property type="term" value="P:proteolysis"/>
    <property type="evidence" value="ECO:0007669"/>
    <property type="project" value="UniProtKB-KW"/>
</dbReference>
<evidence type="ECO:0000256" key="4">
    <source>
        <dbReference type="SAM" id="SignalP"/>
    </source>
</evidence>
<dbReference type="Pfam" id="PF00326">
    <property type="entry name" value="Peptidase_S9"/>
    <property type="match status" value="1"/>
</dbReference>
<dbReference type="EMBL" id="FNFH01000001">
    <property type="protein sequence ID" value="SDJ64789.1"/>
    <property type="molecule type" value="Genomic_DNA"/>
</dbReference>
<dbReference type="GO" id="GO:0070012">
    <property type="term" value="F:oligopeptidase activity"/>
    <property type="evidence" value="ECO:0007669"/>
    <property type="project" value="TreeGrafter"/>
</dbReference>
<dbReference type="InterPro" id="IPR001375">
    <property type="entry name" value="Peptidase_S9_cat"/>
</dbReference>
<dbReference type="SUPFAM" id="SSF53474">
    <property type="entry name" value="alpha/beta-Hydrolases"/>
    <property type="match status" value="1"/>
</dbReference>
<protein>
    <submittedName>
        <fullName evidence="7">Prolyl oligopeptidase</fullName>
    </submittedName>
</protein>
<dbReference type="PANTHER" id="PTHR42881">
    <property type="entry name" value="PROLYL ENDOPEPTIDASE"/>
    <property type="match status" value="1"/>
</dbReference>
<dbReference type="AlphaFoldDB" id="A0A1G8VFR5"/>
<dbReference type="InterPro" id="IPR002470">
    <property type="entry name" value="Peptidase_S9A"/>
</dbReference>
<dbReference type="Gene3D" id="2.130.10.120">
    <property type="entry name" value="Prolyl oligopeptidase, N-terminal domain"/>
    <property type="match status" value="1"/>
</dbReference>
<evidence type="ECO:0000313" key="8">
    <source>
        <dbReference type="Proteomes" id="UP000199305"/>
    </source>
</evidence>
<gene>
    <name evidence="7" type="ORF">SAMN05216212_0546</name>
</gene>
<name>A0A1G8VFR5_9GAMM</name>
<feature type="domain" description="Peptidase S9A N-terminal" evidence="6">
    <location>
        <begin position="26"/>
        <end position="422"/>
    </location>
</feature>
<dbReference type="PANTHER" id="PTHR42881:SF13">
    <property type="entry name" value="PROLYL ENDOPEPTIDASE"/>
    <property type="match status" value="1"/>
</dbReference>
<proteinExistence type="predicted"/>
<dbReference type="STRING" id="658219.SAMN05216212_0546"/>
<dbReference type="RefSeq" id="WP_091507719.1">
    <property type="nucleotide sequence ID" value="NZ_FNFH01000001.1"/>
</dbReference>
<organism evidence="7 8">
    <name type="scientific">Microbulbifer yueqingensis</name>
    <dbReference type="NCBI Taxonomy" id="658219"/>
    <lineage>
        <taxon>Bacteria</taxon>
        <taxon>Pseudomonadati</taxon>
        <taxon>Pseudomonadota</taxon>
        <taxon>Gammaproteobacteria</taxon>
        <taxon>Cellvibrionales</taxon>
        <taxon>Microbulbiferaceae</taxon>
        <taxon>Microbulbifer</taxon>
    </lineage>
</organism>
<keyword evidence="4" id="KW-0732">Signal</keyword>
<evidence type="ECO:0000256" key="3">
    <source>
        <dbReference type="ARBA" id="ARBA00022825"/>
    </source>
</evidence>
<keyword evidence="2" id="KW-0378">Hydrolase</keyword>
<feature type="domain" description="Peptidase S9 prolyl oligopeptidase catalytic" evidence="5">
    <location>
        <begin position="499"/>
        <end position="698"/>
    </location>
</feature>
<dbReference type="GO" id="GO:0005829">
    <property type="term" value="C:cytosol"/>
    <property type="evidence" value="ECO:0007669"/>
    <property type="project" value="TreeGrafter"/>
</dbReference>
<dbReference type="InterPro" id="IPR023302">
    <property type="entry name" value="Pept_S9A_N"/>
</dbReference>
<feature type="chain" id="PRO_5011603483" evidence="4">
    <location>
        <begin position="24"/>
        <end position="707"/>
    </location>
</feature>
<evidence type="ECO:0000259" key="6">
    <source>
        <dbReference type="Pfam" id="PF02897"/>
    </source>
</evidence>
<dbReference type="GO" id="GO:0004252">
    <property type="term" value="F:serine-type endopeptidase activity"/>
    <property type="evidence" value="ECO:0007669"/>
    <property type="project" value="InterPro"/>
</dbReference>
<dbReference type="PRINTS" id="PR00862">
    <property type="entry name" value="PROLIGOPTASE"/>
</dbReference>
<feature type="signal peptide" evidence="4">
    <location>
        <begin position="1"/>
        <end position="23"/>
    </location>
</feature>
<dbReference type="SUPFAM" id="SSF50993">
    <property type="entry name" value="Peptidase/esterase 'gauge' domain"/>
    <property type="match status" value="1"/>
</dbReference>
<dbReference type="Pfam" id="PF02897">
    <property type="entry name" value="Peptidase_S9_N"/>
    <property type="match status" value="1"/>
</dbReference>
<evidence type="ECO:0000256" key="1">
    <source>
        <dbReference type="ARBA" id="ARBA00022670"/>
    </source>
</evidence>
<evidence type="ECO:0000256" key="2">
    <source>
        <dbReference type="ARBA" id="ARBA00022801"/>
    </source>
</evidence>
<evidence type="ECO:0000259" key="5">
    <source>
        <dbReference type="Pfam" id="PF00326"/>
    </source>
</evidence>
<accession>A0A1G8VFR5</accession>
<sequence>MRIKVQNLALSALVLASSSMAWAAEKDPYLWLEEVDGERAIEWVKQQNSQTRARLAESDLYQSLYSDALAALNAEDRLPEISQKGDWLYENHHSKANPRGLYRRIRAGEFDRGSEKWETVLDIDALSRAEGEKWVLKGMTCEDEAHTRCLVALSEGGGDAVELREFNARDKKFIKDGFFSPMAKQAAVWVDADRLLVATAGASEGATSSGYARTAKLWQRGESLDKARTVLEVPQESVWVSPISVGTGDSRAILLSEGLDFWHQRTFVYRDGKAQPLQLPESAVIEGALGEDLVVKLNRDWKADGKTWPLGSLVLVSLDSLLGEKAEVSALVTPTESEVVDSAAVTGAGVLVTMLDDVKGRAYFYRRGKDGFTRTPIEVPDNGQLSIAAYDEESGDTYLSWQNFVTPPTLYRYRPAAGKLTRIMVQSPTFDGSKFKIEQYFAESRDGTRVPYFVVMPKDIELDADNPTHIFSYGGFRNALLPSYSGSYEPLNGAYGKLWLERGGVYVLANIRGGGEYGPAWHAAALRENRVKSFEDFAAVAEDLIARRITRPQRLSIEGRSNGGLLVGASMTRRPDLFNAVICGVPLLDMKRYHKLLAGASWMGEYGNPDTDDWEFIKEYSPYQNLEADTEYPSVFFFTSTRDDRVHPGHARKMAARLKEMGQSVEYFENLEGGHKGSATNEQLAHRVALMFAHLWASLEPKEKPQS</sequence>
<dbReference type="Proteomes" id="UP000199305">
    <property type="component" value="Unassembled WGS sequence"/>
</dbReference>
<keyword evidence="3" id="KW-0720">Serine protease</keyword>